<evidence type="ECO:0000256" key="6">
    <source>
        <dbReference type="SAM" id="Phobius"/>
    </source>
</evidence>
<evidence type="ECO:0000256" key="4">
    <source>
        <dbReference type="ARBA" id="ARBA00022989"/>
    </source>
</evidence>
<feature type="transmembrane region" description="Helical" evidence="6">
    <location>
        <begin position="77"/>
        <end position="99"/>
    </location>
</feature>
<gene>
    <name evidence="7" type="ORF">A8708_32500</name>
</gene>
<feature type="transmembrane region" description="Helical" evidence="6">
    <location>
        <begin position="211"/>
        <end position="233"/>
    </location>
</feature>
<comment type="subcellular location">
    <subcellularLocation>
        <location evidence="1">Cell membrane</location>
        <topology evidence="1">Multi-pass membrane protein</topology>
    </subcellularLocation>
</comment>
<dbReference type="STRING" id="1850517.A8708_32500"/>
<dbReference type="PANTHER" id="PTHR43370">
    <property type="entry name" value="SUGAR ABC TRANSPORTER INTEGRAL MEMBRANE PROTEIN-RELATED"/>
    <property type="match status" value="1"/>
</dbReference>
<keyword evidence="4 6" id="KW-1133">Transmembrane helix</keyword>
<evidence type="ECO:0000313" key="8">
    <source>
        <dbReference type="Proteomes" id="UP000078454"/>
    </source>
</evidence>
<feature type="transmembrane region" description="Helical" evidence="6">
    <location>
        <begin position="106"/>
        <end position="128"/>
    </location>
</feature>
<protein>
    <submittedName>
        <fullName evidence="7">Sugar ABC transporter permease</fullName>
    </submittedName>
</protein>
<dbReference type="OrthoDB" id="9792579at2"/>
<dbReference type="PANTHER" id="PTHR43370:SF1">
    <property type="entry name" value="GUANOSINE ABC TRANSPORTER PERMEASE PROTEIN NUPQ"/>
    <property type="match status" value="1"/>
</dbReference>
<keyword evidence="5 6" id="KW-0472">Membrane</keyword>
<dbReference type="GO" id="GO:0022857">
    <property type="term" value="F:transmembrane transporter activity"/>
    <property type="evidence" value="ECO:0007669"/>
    <property type="project" value="InterPro"/>
</dbReference>
<reference evidence="7 8" key="1">
    <citation type="submission" date="2016-05" db="EMBL/GenBank/DDBJ databases">
        <title>Paenibacillus sp. 1ZS3-15 nov., isolated from the rhizosphere soil.</title>
        <authorList>
            <person name="Zhang X.X."/>
            <person name="Zhang J."/>
        </authorList>
    </citation>
    <scope>NUCLEOTIDE SEQUENCE [LARGE SCALE GENOMIC DNA]</scope>
    <source>
        <strain evidence="7 8">1ZS3-15</strain>
    </source>
</reference>
<dbReference type="EMBL" id="LYPB01000067">
    <property type="protein sequence ID" value="OAS18250.1"/>
    <property type="molecule type" value="Genomic_DNA"/>
</dbReference>
<evidence type="ECO:0000256" key="5">
    <source>
        <dbReference type="ARBA" id="ARBA00023136"/>
    </source>
</evidence>
<keyword evidence="3 6" id="KW-0812">Transmembrane</keyword>
<dbReference type="GO" id="GO:0005886">
    <property type="term" value="C:plasma membrane"/>
    <property type="evidence" value="ECO:0007669"/>
    <property type="project" value="UniProtKB-SubCell"/>
</dbReference>
<keyword evidence="8" id="KW-1185">Reference proteome</keyword>
<organism evidence="7 8">
    <name type="scientific">Paenibacillus oryzisoli</name>
    <dbReference type="NCBI Taxonomy" id="1850517"/>
    <lineage>
        <taxon>Bacteria</taxon>
        <taxon>Bacillati</taxon>
        <taxon>Bacillota</taxon>
        <taxon>Bacilli</taxon>
        <taxon>Bacillales</taxon>
        <taxon>Paenibacillaceae</taxon>
        <taxon>Paenibacillus</taxon>
    </lineage>
</organism>
<dbReference type="Proteomes" id="UP000078454">
    <property type="component" value="Unassembled WGS sequence"/>
</dbReference>
<dbReference type="RefSeq" id="WP_068664698.1">
    <property type="nucleotide sequence ID" value="NZ_LYPB01000067.1"/>
</dbReference>
<evidence type="ECO:0000313" key="7">
    <source>
        <dbReference type="EMBL" id="OAS18250.1"/>
    </source>
</evidence>
<feature type="transmembrane region" description="Helical" evidence="6">
    <location>
        <begin position="245"/>
        <end position="271"/>
    </location>
</feature>
<feature type="transmembrane region" description="Helical" evidence="6">
    <location>
        <begin position="154"/>
        <end position="180"/>
    </location>
</feature>
<name>A0A198AAW8_9BACL</name>
<dbReference type="Pfam" id="PF02653">
    <property type="entry name" value="BPD_transp_2"/>
    <property type="match status" value="1"/>
</dbReference>
<evidence type="ECO:0000256" key="3">
    <source>
        <dbReference type="ARBA" id="ARBA00022692"/>
    </source>
</evidence>
<accession>A0A198AAW8</accession>
<evidence type="ECO:0000256" key="2">
    <source>
        <dbReference type="ARBA" id="ARBA00022475"/>
    </source>
</evidence>
<dbReference type="InterPro" id="IPR001851">
    <property type="entry name" value="ABC_transp_permease"/>
</dbReference>
<dbReference type="AlphaFoldDB" id="A0A198AAW8"/>
<dbReference type="CDD" id="cd06580">
    <property type="entry name" value="TM_PBP1_transp_TpRbsC_like"/>
    <property type="match status" value="1"/>
</dbReference>
<comment type="caution">
    <text evidence="7">The sequence shown here is derived from an EMBL/GenBank/DDBJ whole genome shotgun (WGS) entry which is preliminary data.</text>
</comment>
<proteinExistence type="predicted"/>
<sequence length="327" mass="35112">MDLLSMLNAFFTKFSELINTTLVYSTALIFGALGGIYSERSGIVNIGIEGLMVSGAFASAVGAYYAEEANMGAWSPWIGLLCALLFALIFALIHAVATISFKANQVISGVVINFLAAGVTLYLVKVLFDGAGQTETLNDVFSKWEIPLLSKIPYIGYALFTAYPTTYIALILVFVTWYVLFKTPFGLRLRAVGEHPSAADTVGIKVKRIRYLGVLISGLLGGLGGATITLTTTSAFSHNTISGQGFIAMAAMIFGKWHPFGALGAAVFFGMAQALNNFMRLFDFSKDIPQEFLYMLPYVLTILVLAGAVGRAKAPSALGEPYDPGKR</sequence>
<keyword evidence="2" id="KW-1003">Cell membrane</keyword>
<evidence type="ECO:0000256" key="1">
    <source>
        <dbReference type="ARBA" id="ARBA00004651"/>
    </source>
</evidence>
<feature type="transmembrane region" description="Helical" evidence="6">
    <location>
        <begin position="20"/>
        <end position="37"/>
    </location>
</feature>
<feature type="transmembrane region" description="Helical" evidence="6">
    <location>
        <begin position="44"/>
        <end position="65"/>
    </location>
</feature>
<feature type="transmembrane region" description="Helical" evidence="6">
    <location>
        <begin position="292"/>
        <end position="312"/>
    </location>
</feature>